<accession>A0A9W6S6N6</accession>
<organism evidence="2 3">
    <name type="scientific">Actinoallomurus iriomotensis</name>
    <dbReference type="NCBI Taxonomy" id="478107"/>
    <lineage>
        <taxon>Bacteria</taxon>
        <taxon>Bacillati</taxon>
        <taxon>Actinomycetota</taxon>
        <taxon>Actinomycetes</taxon>
        <taxon>Streptosporangiales</taxon>
        <taxon>Thermomonosporaceae</taxon>
        <taxon>Actinoallomurus</taxon>
    </lineage>
</organism>
<evidence type="ECO:0000259" key="1">
    <source>
        <dbReference type="Pfam" id="PF03625"/>
    </source>
</evidence>
<dbReference type="PANTHER" id="PTHR38342:SF2">
    <property type="entry name" value="INNER MEMBRANE OR EXPORTED"/>
    <property type="match status" value="1"/>
</dbReference>
<comment type="caution">
    <text evidence="2">The sequence shown here is derived from an EMBL/GenBank/DDBJ whole genome shotgun (WGS) entry which is preliminary data.</text>
</comment>
<reference evidence="2" key="1">
    <citation type="submission" date="2023-03" db="EMBL/GenBank/DDBJ databases">
        <title>Actinoallomurus iriomotensis NBRC 103684.</title>
        <authorList>
            <person name="Ichikawa N."/>
            <person name="Sato H."/>
            <person name="Tonouchi N."/>
        </authorList>
    </citation>
    <scope>NUCLEOTIDE SEQUENCE</scope>
    <source>
        <strain evidence="2">NBRC 103684</strain>
    </source>
</reference>
<dbReference type="SUPFAM" id="SSF103247">
    <property type="entry name" value="TT1751-like"/>
    <property type="match status" value="1"/>
</dbReference>
<dbReference type="CDD" id="cd14797">
    <property type="entry name" value="DUF302"/>
    <property type="match status" value="1"/>
</dbReference>
<gene>
    <name evidence="2" type="ORF">Airi02_046260</name>
</gene>
<protein>
    <submittedName>
        <fullName evidence="2">Membrane protein</fullName>
    </submittedName>
</protein>
<dbReference type="Proteomes" id="UP001165074">
    <property type="component" value="Unassembled WGS sequence"/>
</dbReference>
<dbReference type="InterPro" id="IPR005180">
    <property type="entry name" value="DUF302"/>
</dbReference>
<dbReference type="InterPro" id="IPR035923">
    <property type="entry name" value="TT1751-like_sf"/>
</dbReference>
<dbReference type="RefSeq" id="WP_285575096.1">
    <property type="nucleotide sequence ID" value="NZ_BSTK01000006.1"/>
</dbReference>
<dbReference type="Pfam" id="PF03625">
    <property type="entry name" value="DUF302"/>
    <property type="match status" value="1"/>
</dbReference>
<name>A0A9W6S6N6_9ACTN</name>
<sequence length="138" mass="14490">MSEDTGLITVASDWSVSETIDRLQAVVTAAGLLVFARIDHSGNAAQAGMRLRPTELLIFGNPRGGTPLMQDRQTSGIDLPVKALAWQDANGDVWLTYNDASWLAARHQLGPESEAAVKAIEAGLAAVVHQATGPDSGA</sequence>
<dbReference type="PANTHER" id="PTHR38342">
    <property type="entry name" value="SLR5037 PROTEIN"/>
    <property type="match status" value="1"/>
</dbReference>
<proteinExistence type="predicted"/>
<evidence type="ECO:0000313" key="3">
    <source>
        <dbReference type="Proteomes" id="UP001165074"/>
    </source>
</evidence>
<dbReference type="Gene3D" id="3.30.310.70">
    <property type="entry name" value="TT1751-like domain"/>
    <property type="match status" value="1"/>
</dbReference>
<keyword evidence="3" id="KW-1185">Reference proteome</keyword>
<dbReference type="EMBL" id="BSTK01000006">
    <property type="protein sequence ID" value="GLY86697.1"/>
    <property type="molecule type" value="Genomic_DNA"/>
</dbReference>
<feature type="domain" description="DUF302" evidence="1">
    <location>
        <begin position="38"/>
        <end position="99"/>
    </location>
</feature>
<dbReference type="AlphaFoldDB" id="A0A9W6S6N6"/>
<evidence type="ECO:0000313" key="2">
    <source>
        <dbReference type="EMBL" id="GLY86697.1"/>
    </source>
</evidence>